<dbReference type="EMBL" id="HBUF01526096">
    <property type="protein sequence ID" value="CAG6750265.1"/>
    <property type="molecule type" value="Transcribed_RNA"/>
</dbReference>
<dbReference type="EMBL" id="HBUF01034573">
    <property type="protein sequence ID" value="CAG6616007.1"/>
    <property type="molecule type" value="Transcribed_RNA"/>
</dbReference>
<protein>
    <submittedName>
        <fullName evidence="3">Uncharacterized protein</fullName>
    </submittedName>
</protein>
<dbReference type="EMBL" id="HBUF01207559">
    <property type="protein sequence ID" value="CAG6664340.1"/>
    <property type="molecule type" value="Transcribed_RNA"/>
</dbReference>
<dbReference type="EMBL" id="HBUF01526098">
    <property type="protein sequence ID" value="CAG6750271.1"/>
    <property type="molecule type" value="Transcribed_RNA"/>
</dbReference>
<evidence type="ECO:0000313" key="3">
    <source>
        <dbReference type="EMBL" id="CAG6664340.1"/>
    </source>
</evidence>
<evidence type="ECO:0000256" key="2">
    <source>
        <dbReference type="SAM" id="SignalP"/>
    </source>
</evidence>
<dbReference type="EMBL" id="HBUF01526097">
    <property type="protein sequence ID" value="CAG6750268.1"/>
    <property type="molecule type" value="Transcribed_RNA"/>
</dbReference>
<keyword evidence="2" id="KW-0732">Signal</keyword>
<name>A0A8D8WN82_9HEMI</name>
<organism evidence="3">
    <name type="scientific">Cacopsylla melanoneura</name>
    <dbReference type="NCBI Taxonomy" id="428564"/>
    <lineage>
        <taxon>Eukaryota</taxon>
        <taxon>Metazoa</taxon>
        <taxon>Ecdysozoa</taxon>
        <taxon>Arthropoda</taxon>
        <taxon>Hexapoda</taxon>
        <taxon>Insecta</taxon>
        <taxon>Pterygota</taxon>
        <taxon>Neoptera</taxon>
        <taxon>Paraneoptera</taxon>
        <taxon>Hemiptera</taxon>
        <taxon>Sternorrhyncha</taxon>
        <taxon>Psylloidea</taxon>
        <taxon>Psyllidae</taxon>
        <taxon>Psyllinae</taxon>
        <taxon>Cacopsylla</taxon>
    </lineage>
</organism>
<dbReference type="EMBL" id="HBUF01378641">
    <property type="protein sequence ID" value="CAG6729379.1"/>
    <property type="molecule type" value="Transcribed_RNA"/>
</dbReference>
<evidence type="ECO:0000256" key="1">
    <source>
        <dbReference type="SAM" id="Phobius"/>
    </source>
</evidence>
<proteinExistence type="predicted"/>
<dbReference type="AlphaFoldDB" id="A0A8D8WN82"/>
<sequence>MILYRVTLVLLWEFLNWSLCFQRRAATGDVARVIAVPTTQLLEACPVSPGSIRWSSSRPSIMNYWAVITIVATLGAWKTGPGVIRRIITDPCVVYLSVWITCGSILLYQLVLHSSYSSCLSSTGVARAARRRISRETPDLEV</sequence>
<feature type="transmembrane region" description="Helical" evidence="1">
    <location>
        <begin position="61"/>
        <end position="80"/>
    </location>
</feature>
<accession>A0A8D8WN82</accession>
<keyword evidence="1" id="KW-1133">Transmembrane helix</keyword>
<feature type="transmembrane region" description="Helical" evidence="1">
    <location>
        <begin position="92"/>
        <end position="111"/>
    </location>
</feature>
<reference evidence="3" key="1">
    <citation type="submission" date="2021-05" db="EMBL/GenBank/DDBJ databases">
        <authorList>
            <person name="Alioto T."/>
            <person name="Alioto T."/>
            <person name="Gomez Garrido J."/>
        </authorList>
    </citation>
    <scope>NUCLEOTIDE SEQUENCE</scope>
</reference>
<feature type="signal peptide" evidence="2">
    <location>
        <begin position="1"/>
        <end position="22"/>
    </location>
</feature>
<keyword evidence="1" id="KW-0812">Transmembrane</keyword>
<keyword evidence="1" id="KW-0472">Membrane</keyword>
<dbReference type="EMBL" id="HBUF01207558">
    <property type="protein sequence ID" value="CAG6664338.1"/>
    <property type="molecule type" value="Transcribed_RNA"/>
</dbReference>
<dbReference type="EMBL" id="HBUF01034574">
    <property type="protein sequence ID" value="CAG6616009.1"/>
    <property type="molecule type" value="Transcribed_RNA"/>
</dbReference>
<feature type="chain" id="PRO_5036262402" evidence="2">
    <location>
        <begin position="23"/>
        <end position="142"/>
    </location>
</feature>
<dbReference type="EMBL" id="HBUF01207560">
    <property type="protein sequence ID" value="CAG6664342.1"/>
    <property type="molecule type" value="Transcribed_RNA"/>
</dbReference>